<feature type="chain" id="PRO_5011630053" evidence="1">
    <location>
        <begin position="29"/>
        <end position="309"/>
    </location>
</feature>
<accession>A0A1I3MQK0</accession>
<dbReference type="InterPro" id="IPR050312">
    <property type="entry name" value="IolE/XylAMocC-like"/>
</dbReference>
<organism evidence="3 4">
    <name type="scientific">Planctomicrobium piriforme</name>
    <dbReference type="NCBI Taxonomy" id="1576369"/>
    <lineage>
        <taxon>Bacteria</taxon>
        <taxon>Pseudomonadati</taxon>
        <taxon>Planctomycetota</taxon>
        <taxon>Planctomycetia</taxon>
        <taxon>Planctomycetales</taxon>
        <taxon>Planctomycetaceae</taxon>
        <taxon>Planctomicrobium</taxon>
    </lineage>
</organism>
<gene>
    <name evidence="3" type="ORF">SAMN05421753_11471</name>
</gene>
<dbReference type="GO" id="GO:0016853">
    <property type="term" value="F:isomerase activity"/>
    <property type="evidence" value="ECO:0007669"/>
    <property type="project" value="UniProtKB-KW"/>
</dbReference>
<reference evidence="4" key="1">
    <citation type="submission" date="2016-10" db="EMBL/GenBank/DDBJ databases">
        <authorList>
            <person name="Varghese N."/>
            <person name="Submissions S."/>
        </authorList>
    </citation>
    <scope>NUCLEOTIDE SEQUENCE [LARGE SCALE GENOMIC DNA]</scope>
    <source>
        <strain evidence="4">DSM 26348</strain>
    </source>
</reference>
<evidence type="ECO:0000313" key="3">
    <source>
        <dbReference type="EMBL" id="SFI98995.1"/>
    </source>
</evidence>
<dbReference type="RefSeq" id="WP_092052927.1">
    <property type="nucleotide sequence ID" value="NZ_FOQD01000014.1"/>
</dbReference>
<dbReference type="Pfam" id="PF01261">
    <property type="entry name" value="AP_endonuc_2"/>
    <property type="match status" value="1"/>
</dbReference>
<evidence type="ECO:0000256" key="1">
    <source>
        <dbReference type="SAM" id="SignalP"/>
    </source>
</evidence>
<proteinExistence type="predicted"/>
<dbReference type="Proteomes" id="UP000199518">
    <property type="component" value="Unassembled WGS sequence"/>
</dbReference>
<dbReference type="PANTHER" id="PTHR12110:SF48">
    <property type="entry name" value="BLL3656 PROTEIN"/>
    <property type="match status" value="1"/>
</dbReference>
<feature type="domain" description="Xylose isomerase-like TIM barrel" evidence="2">
    <location>
        <begin position="55"/>
        <end position="304"/>
    </location>
</feature>
<name>A0A1I3MQK0_9PLAN</name>
<feature type="signal peptide" evidence="1">
    <location>
        <begin position="1"/>
        <end position="28"/>
    </location>
</feature>
<dbReference type="EMBL" id="FOQD01000014">
    <property type="protein sequence ID" value="SFI98995.1"/>
    <property type="molecule type" value="Genomic_DNA"/>
</dbReference>
<evidence type="ECO:0000313" key="4">
    <source>
        <dbReference type="Proteomes" id="UP000199518"/>
    </source>
</evidence>
<dbReference type="OrthoDB" id="9814946at2"/>
<evidence type="ECO:0000259" key="2">
    <source>
        <dbReference type="Pfam" id="PF01261"/>
    </source>
</evidence>
<keyword evidence="3" id="KW-0413">Isomerase</keyword>
<dbReference type="InterPro" id="IPR006311">
    <property type="entry name" value="TAT_signal"/>
</dbReference>
<dbReference type="InterPro" id="IPR036237">
    <property type="entry name" value="Xyl_isomerase-like_sf"/>
</dbReference>
<dbReference type="SUPFAM" id="SSF51658">
    <property type="entry name" value="Xylose isomerase-like"/>
    <property type="match status" value="1"/>
</dbReference>
<keyword evidence="4" id="KW-1185">Reference proteome</keyword>
<protein>
    <submittedName>
        <fullName evidence="3">Sugar phosphate isomerase/epimerase</fullName>
    </submittedName>
</protein>
<dbReference type="AlphaFoldDB" id="A0A1I3MQK0"/>
<sequence>MTTLNRRQLLAASTAAGLTLASVAPARAAADPTKLRFCLNTSTIRGQGLPIEEEVALVSAAGYDGIEPWMRELEAYREAGKSIPDLKKKIADSGLRVESAIGFATWIVDDEAQRKAGIEQLRHDMDLLQQIGGVRIAAPPIGMQKPDATKVDLLAAAERYAAALKVGREFGVTPQVEVWGFSRNLSRLGEAVFVALESGEPDACILPDVYHIYKGGSSFEGLHMLSGVSIPCFHFNDYPAQPGRAEINDSYRVYPGDGVAPWPLIISTLKKIGFNGVVSLELFNKEYWAQDPKLVLETGLKKLKAVFAS</sequence>
<dbReference type="InterPro" id="IPR013022">
    <property type="entry name" value="Xyl_isomerase-like_TIM-brl"/>
</dbReference>
<keyword evidence="1" id="KW-0732">Signal</keyword>
<dbReference type="STRING" id="1576369.SAMN05421753_11471"/>
<dbReference type="PANTHER" id="PTHR12110">
    <property type="entry name" value="HYDROXYPYRUVATE ISOMERASE"/>
    <property type="match status" value="1"/>
</dbReference>
<dbReference type="PROSITE" id="PS51318">
    <property type="entry name" value="TAT"/>
    <property type="match status" value="1"/>
</dbReference>
<dbReference type="Gene3D" id="3.20.20.150">
    <property type="entry name" value="Divalent-metal-dependent TIM barrel enzymes"/>
    <property type="match status" value="1"/>
</dbReference>